<evidence type="ECO:0000256" key="3">
    <source>
        <dbReference type="ARBA" id="ARBA00022692"/>
    </source>
</evidence>
<feature type="transmembrane region" description="Helical" evidence="6">
    <location>
        <begin position="190"/>
        <end position="209"/>
    </location>
</feature>
<feature type="transmembrane region" description="Helical" evidence="6">
    <location>
        <begin position="161"/>
        <end position="184"/>
    </location>
</feature>
<sequence length="243" mass="25800">MQLSTQIQYILVLLILLTGMILSIKAQKLTTPAAITGGLLGFLVFLGAGFPGLIMMASFFVMGTLATSWGSAYKASMGLAEENKGRRKASQVIANAGVGGILGLLSWLFTHQSELFHLMLAASFASASSDTLSSELGNVYGKRFYNIISFKPDSRGLDGVVSLEGTLLGMLGSCIIAGIYGFGFGWTWNLVWIVLAGTVGNLSDSILGGTMERKQYLSNDAVNFLNTLIGALTAMLIYSIVSQ</sequence>
<feature type="transmembrane region" description="Helical" evidence="6">
    <location>
        <begin position="6"/>
        <end position="24"/>
    </location>
</feature>
<organism evidence="7 8">
    <name type="scientific">Xanthocytophaga agilis</name>
    <dbReference type="NCBI Taxonomy" id="3048010"/>
    <lineage>
        <taxon>Bacteria</taxon>
        <taxon>Pseudomonadati</taxon>
        <taxon>Bacteroidota</taxon>
        <taxon>Cytophagia</taxon>
        <taxon>Cytophagales</taxon>
        <taxon>Rhodocytophagaceae</taxon>
        <taxon>Xanthocytophaga</taxon>
    </lineage>
</organism>
<dbReference type="Proteomes" id="UP001232063">
    <property type="component" value="Unassembled WGS sequence"/>
</dbReference>
<evidence type="ECO:0000256" key="2">
    <source>
        <dbReference type="ARBA" id="ARBA00009012"/>
    </source>
</evidence>
<dbReference type="PANTHER" id="PTHR13353:SF5">
    <property type="entry name" value="TRANSMEMBRANE PROTEIN 19"/>
    <property type="match status" value="1"/>
</dbReference>
<dbReference type="RefSeq" id="WP_314519182.1">
    <property type="nucleotide sequence ID" value="NZ_JASJOU010000021.1"/>
</dbReference>
<dbReference type="EMBL" id="JASJOU010000021">
    <property type="protein sequence ID" value="MDJ1506316.1"/>
    <property type="molecule type" value="Genomic_DNA"/>
</dbReference>
<gene>
    <name evidence="7" type="ORF">QNI22_37000</name>
</gene>
<dbReference type="GO" id="GO:0016020">
    <property type="term" value="C:membrane"/>
    <property type="evidence" value="ECO:0007669"/>
    <property type="project" value="UniProtKB-SubCell"/>
</dbReference>
<dbReference type="AlphaFoldDB" id="A0AAE3R9V4"/>
<evidence type="ECO:0000313" key="8">
    <source>
        <dbReference type="Proteomes" id="UP001232063"/>
    </source>
</evidence>
<dbReference type="InterPro" id="IPR002794">
    <property type="entry name" value="DUF92_TMEM19"/>
</dbReference>
<evidence type="ECO:0000256" key="4">
    <source>
        <dbReference type="ARBA" id="ARBA00022989"/>
    </source>
</evidence>
<dbReference type="Pfam" id="PF01940">
    <property type="entry name" value="DUF92"/>
    <property type="match status" value="1"/>
</dbReference>
<evidence type="ECO:0000313" key="7">
    <source>
        <dbReference type="EMBL" id="MDJ1506316.1"/>
    </source>
</evidence>
<evidence type="ECO:0000256" key="1">
    <source>
        <dbReference type="ARBA" id="ARBA00004141"/>
    </source>
</evidence>
<comment type="similarity">
    <text evidence="2">Belongs to the TMEM19 family.</text>
</comment>
<feature type="transmembrane region" description="Helical" evidence="6">
    <location>
        <begin position="92"/>
        <end position="109"/>
    </location>
</feature>
<comment type="caution">
    <text evidence="7">The sequence shown here is derived from an EMBL/GenBank/DDBJ whole genome shotgun (WGS) entry which is preliminary data.</text>
</comment>
<accession>A0AAE3R9V4</accession>
<keyword evidence="3 6" id="KW-0812">Transmembrane</keyword>
<evidence type="ECO:0000256" key="6">
    <source>
        <dbReference type="SAM" id="Phobius"/>
    </source>
</evidence>
<keyword evidence="4 6" id="KW-1133">Transmembrane helix</keyword>
<proteinExistence type="inferred from homology"/>
<keyword evidence="5 6" id="KW-0472">Membrane</keyword>
<keyword evidence="8" id="KW-1185">Reference proteome</keyword>
<name>A0AAE3R9V4_9BACT</name>
<feature type="transmembrane region" description="Helical" evidence="6">
    <location>
        <begin position="221"/>
        <end position="241"/>
    </location>
</feature>
<evidence type="ECO:0000256" key="5">
    <source>
        <dbReference type="ARBA" id="ARBA00023136"/>
    </source>
</evidence>
<dbReference type="PANTHER" id="PTHR13353">
    <property type="entry name" value="TRANSMEMBRANE PROTEIN 19"/>
    <property type="match status" value="1"/>
</dbReference>
<comment type="subcellular location">
    <subcellularLocation>
        <location evidence="1">Membrane</location>
        <topology evidence="1">Multi-pass membrane protein</topology>
    </subcellularLocation>
</comment>
<protein>
    <submittedName>
        <fullName evidence="7">DUF92 domain-containing protein</fullName>
    </submittedName>
</protein>
<reference evidence="7" key="1">
    <citation type="submission" date="2023-05" db="EMBL/GenBank/DDBJ databases">
        <authorList>
            <person name="Zhang X."/>
        </authorList>
    </citation>
    <scope>NUCLEOTIDE SEQUENCE</scope>
    <source>
        <strain evidence="7">BD1B2-1</strain>
    </source>
</reference>